<dbReference type="InterPro" id="IPR020846">
    <property type="entry name" value="MFS_dom"/>
</dbReference>
<evidence type="ECO:0000313" key="8">
    <source>
        <dbReference type="Proteomes" id="UP001147782"/>
    </source>
</evidence>
<dbReference type="OrthoDB" id="268400at2759"/>
<name>A0A9W9RR01_9EURO</name>
<feature type="transmembrane region" description="Helical" evidence="5">
    <location>
        <begin position="151"/>
        <end position="169"/>
    </location>
</feature>
<dbReference type="InterPro" id="IPR036259">
    <property type="entry name" value="MFS_trans_sf"/>
</dbReference>
<accession>A0A9W9RR01</accession>
<keyword evidence="8" id="KW-1185">Reference proteome</keyword>
<feature type="transmembrane region" description="Helical" evidence="5">
    <location>
        <begin position="55"/>
        <end position="74"/>
    </location>
</feature>
<dbReference type="SUPFAM" id="SSF103473">
    <property type="entry name" value="MFS general substrate transporter"/>
    <property type="match status" value="1"/>
</dbReference>
<dbReference type="InterPro" id="IPR011701">
    <property type="entry name" value="MFS"/>
</dbReference>
<dbReference type="GeneID" id="81442623"/>
<keyword evidence="4 5" id="KW-0472">Membrane</keyword>
<sequence length="485" mass="53125">MSGLGSGNIQRKNSFQHLESIEPPSPVKLEEAVTSSSIEPTSRDAVDWPQWKKNAMILMVSFHSMISVFMAAGIVPAASSMAKSYGVSLADASYLVSIQIVLLGIAPIFWIVITQRYGRHYVLIFSVLASMVCNIGGARCESYAGQMITRVLTATFISPPIGIGSGVVAELSTPDEYARKVGWWVLMTILGTPAGPLIMGFVVQHTRVEFIFWIYAIINFLQALAYLCFGGETLRVSGLENDVAGEKISNLRMSLKRLLPKRLDQRSIKISDFVSPFRLAKNPRILVAALATAITFCYVNIVFVVEMPLTFGEKFGLNAQQTGLQFIPIVIGCIIGEQISGPMSDYFMKVYRKRKGRVCPADRLWLTYIGFLTIVAGLLVWGFQLERAESWNITPCVGIAIASFGNQIQSTILTAYAIDTSPDDSASIGVLFNVIRLLYGFIGPFYFPYMFRALGFIGTAGVMSGIVVVGGIIPTLIVQVTTPRD</sequence>
<organism evidence="7 8">
    <name type="scientific">Penicillium cataractarum</name>
    <dbReference type="NCBI Taxonomy" id="2100454"/>
    <lineage>
        <taxon>Eukaryota</taxon>
        <taxon>Fungi</taxon>
        <taxon>Dikarya</taxon>
        <taxon>Ascomycota</taxon>
        <taxon>Pezizomycotina</taxon>
        <taxon>Eurotiomycetes</taxon>
        <taxon>Eurotiomycetidae</taxon>
        <taxon>Eurotiales</taxon>
        <taxon>Aspergillaceae</taxon>
        <taxon>Penicillium</taxon>
    </lineage>
</organism>
<evidence type="ECO:0000256" key="2">
    <source>
        <dbReference type="ARBA" id="ARBA00022692"/>
    </source>
</evidence>
<feature type="transmembrane region" description="Helical" evidence="5">
    <location>
        <begin position="364"/>
        <end position="383"/>
    </location>
</feature>
<gene>
    <name evidence="7" type="ORF">N7496_010531</name>
</gene>
<evidence type="ECO:0000256" key="5">
    <source>
        <dbReference type="SAM" id="Phobius"/>
    </source>
</evidence>
<dbReference type="GO" id="GO:0005886">
    <property type="term" value="C:plasma membrane"/>
    <property type="evidence" value="ECO:0007669"/>
    <property type="project" value="TreeGrafter"/>
</dbReference>
<dbReference type="PANTHER" id="PTHR23502:SF2">
    <property type="entry name" value="TRANSPORTER, PUTATIVE (AFU_ORTHOLOGUE AFUA_2G08910)-RELATED"/>
    <property type="match status" value="1"/>
</dbReference>
<dbReference type="Pfam" id="PF07690">
    <property type="entry name" value="MFS_1"/>
    <property type="match status" value="1"/>
</dbReference>
<dbReference type="PANTHER" id="PTHR23502">
    <property type="entry name" value="MAJOR FACILITATOR SUPERFAMILY"/>
    <property type="match status" value="1"/>
</dbReference>
<keyword evidence="2 5" id="KW-0812">Transmembrane</keyword>
<dbReference type="GO" id="GO:0022857">
    <property type="term" value="F:transmembrane transporter activity"/>
    <property type="evidence" value="ECO:0007669"/>
    <property type="project" value="InterPro"/>
</dbReference>
<dbReference type="Gene3D" id="1.20.1250.20">
    <property type="entry name" value="MFS general substrate transporter like domains"/>
    <property type="match status" value="1"/>
</dbReference>
<proteinExistence type="predicted"/>
<evidence type="ECO:0000256" key="4">
    <source>
        <dbReference type="ARBA" id="ARBA00023136"/>
    </source>
</evidence>
<dbReference type="RefSeq" id="XP_056552444.1">
    <property type="nucleotide sequence ID" value="XM_056703444.1"/>
</dbReference>
<dbReference type="EMBL" id="JAPZBS010000008">
    <property type="protein sequence ID" value="KAJ5364818.1"/>
    <property type="molecule type" value="Genomic_DNA"/>
</dbReference>
<evidence type="ECO:0000259" key="6">
    <source>
        <dbReference type="PROSITE" id="PS50850"/>
    </source>
</evidence>
<reference evidence="7" key="2">
    <citation type="journal article" date="2023" name="IMA Fungus">
        <title>Comparative genomic study of the Penicillium genus elucidates a diverse pangenome and 15 lateral gene transfer events.</title>
        <authorList>
            <person name="Petersen C."/>
            <person name="Sorensen T."/>
            <person name="Nielsen M.R."/>
            <person name="Sondergaard T.E."/>
            <person name="Sorensen J.L."/>
            <person name="Fitzpatrick D.A."/>
            <person name="Frisvad J.C."/>
            <person name="Nielsen K.L."/>
        </authorList>
    </citation>
    <scope>NUCLEOTIDE SEQUENCE</scope>
    <source>
        <strain evidence="7">IBT 29864</strain>
    </source>
</reference>
<evidence type="ECO:0000256" key="1">
    <source>
        <dbReference type="ARBA" id="ARBA00004141"/>
    </source>
</evidence>
<feature type="transmembrane region" description="Helical" evidence="5">
    <location>
        <begin position="325"/>
        <end position="343"/>
    </location>
</feature>
<feature type="transmembrane region" description="Helical" evidence="5">
    <location>
        <begin position="120"/>
        <end position="139"/>
    </location>
</feature>
<feature type="transmembrane region" description="Helical" evidence="5">
    <location>
        <begin position="210"/>
        <end position="229"/>
    </location>
</feature>
<feature type="transmembrane region" description="Helical" evidence="5">
    <location>
        <begin position="426"/>
        <end position="447"/>
    </location>
</feature>
<feature type="transmembrane region" description="Helical" evidence="5">
    <location>
        <begin position="94"/>
        <end position="113"/>
    </location>
</feature>
<evidence type="ECO:0000256" key="3">
    <source>
        <dbReference type="ARBA" id="ARBA00022989"/>
    </source>
</evidence>
<dbReference type="Proteomes" id="UP001147782">
    <property type="component" value="Unassembled WGS sequence"/>
</dbReference>
<feature type="transmembrane region" description="Helical" evidence="5">
    <location>
        <begin position="454"/>
        <end position="477"/>
    </location>
</feature>
<comment type="caution">
    <text evidence="7">The sequence shown here is derived from an EMBL/GenBank/DDBJ whole genome shotgun (WGS) entry which is preliminary data.</text>
</comment>
<comment type="subcellular location">
    <subcellularLocation>
        <location evidence="1">Membrane</location>
        <topology evidence="1">Multi-pass membrane protein</topology>
    </subcellularLocation>
</comment>
<feature type="domain" description="Major facilitator superfamily (MFS) profile" evidence="6">
    <location>
        <begin position="56"/>
        <end position="482"/>
    </location>
</feature>
<dbReference type="AlphaFoldDB" id="A0A9W9RR01"/>
<feature type="transmembrane region" description="Helical" evidence="5">
    <location>
        <begin position="285"/>
        <end position="305"/>
    </location>
</feature>
<reference evidence="7" key="1">
    <citation type="submission" date="2022-11" db="EMBL/GenBank/DDBJ databases">
        <authorList>
            <person name="Petersen C."/>
        </authorList>
    </citation>
    <scope>NUCLEOTIDE SEQUENCE</scope>
    <source>
        <strain evidence="7">IBT 29864</strain>
    </source>
</reference>
<feature type="transmembrane region" description="Helical" evidence="5">
    <location>
        <begin position="181"/>
        <end position="204"/>
    </location>
</feature>
<protein>
    <submittedName>
        <fullName evidence="7">MFS transporter</fullName>
    </submittedName>
</protein>
<evidence type="ECO:0000313" key="7">
    <source>
        <dbReference type="EMBL" id="KAJ5364818.1"/>
    </source>
</evidence>
<keyword evidence="3 5" id="KW-1133">Transmembrane helix</keyword>
<dbReference type="PROSITE" id="PS50850">
    <property type="entry name" value="MFS"/>
    <property type="match status" value="1"/>
</dbReference>